<name>H8KRD3_SOLCM</name>
<dbReference type="Proteomes" id="UP000007590">
    <property type="component" value="Chromosome"/>
</dbReference>
<reference evidence="1" key="1">
    <citation type="submission" date="2012-02" db="EMBL/GenBank/DDBJ databases">
        <title>The complete genome of Solitalea canadensis DSM 3403.</title>
        <authorList>
            <consortium name="US DOE Joint Genome Institute (JGI-PGF)"/>
            <person name="Lucas S."/>
            <person name="Copeland A."/>
            <person name="Lapidus A."/>
            <person name="Glavina del Rio T."/>
            <person name="Dalin E."/>
            <person name="Tice H."/>
            <person name="Bruce D."/>
            <person name="Goodwin L."/>
            <person name="Pitluck S."/>
            <person name="Peters L."/>
            <person name="Ovchinnikova G."/>
            <person name="Lu M."/>
            <person name="Kyrpides N."/>
            <person name="Mavromatis K."/>
            <person name="Ivanova N."/>
            <person name="Brettin T."/>
            <person name="Detter J.C."/>
            <person name="Han C."/>
            <person name="Larimer F."/>
            <person name="Land M."/>
            <person name="Hauser L."/>
            <person name="Markowitz V."/>
            <person name="Cheng J.-F."/>
            <person name="Hugenholtz P."/>
            <person name="Woyke T."/>
            <person name="Wu D."/>
            <person name="Spring S."/>
            <person name="Schroeder M."/>
            <person name="Kopitz M."/>
            <person name="Brambilla E."/>
            <person name="Klenk H.-P."/>
            <person name="Eisen J.A."/>
        </authorList>
    </citation>
    <scope>NUCLEOTIDE SEQUENCE</scope>
    <source>
        <strain evidence="1">DSM 3403</strain>
    </source>
</reference>
<sequence length="60" mass="7121">MDIRTDVYLLRLFSSRDLNNLSVIIFEYTIQSLNFSDNELSTHPKQKILTNNDQDLKYLL</sequence>
<dbReference type="STRING" id="929556.Solca_2358"/>
<dbReference type="AlphaFoldDB" id="H8KRD3"/>
<dbReference type="KEGG" id="scn:Solca_2358"/>
<gene>
    <name evidence="1" type="ordered locus">Solca_2358</name>
</gene>
<proteinExistence type="predicted"/>
<organism evidence="1 2">
    <name type="scientific">Solitalea canadensis (strain ATCC 29591 / DSM 3403 / JCM 21819 / LMG 8368 / NBRC 15130 / NCIMB 12057 / USAM 9D)</name>
    <name type="common">Flexibacter canadensis</name>
    <dbReference type="NCBI Taxonomy" id="929556"/>
    <lineage>
        <taxon>Bacteria</taxon>
        <taxon>Pseudomonadati</taxon>
        <taxon>Bacteroidota</taxon>
        <taxon>Sphingobacteriia</taxon>
        <taxon>Sphingobacteriales</taxon>
        <taxon>Sphingobacteriaceae</taxon>
        <taxon>Solitalea</taxon>
    </lineage>
</organism>
<keyword evidence="2" id="KW-1185">Reference proteome</keyword>
<accession>H8KRD3</accession>
<evidence type="ECO:0000313" key="1">
    <source>
        <dbReference type="EMBL" id="AFD07400.1"/>
    </source>
</evidence>
<dbReference type="HOGENOM" id="CLU_2939363_0_0_10"/>
<dbReference type="EMBL" id="CP003349">
    <property type="protein sequence ID" value="AFD07400.1"/>
    <property type="molecule type" value="Genomic_DNA"/>
</dbReference>
<evidence type="ECO:0000313" key="2">
    <source>
        <dbReference type="Proteomes" id="UP000007590"/>
    </source>
</evidence>
<protein>
    <submittedName>
        <fullName evidence="1">Uncharacterized protein</fullName>
    </submittedName>
</protein>